<evidence type="ECO:0000313" key="6">
    <source>
        <dbReference type="EMBL" id="BAL76166.1"/>
    </source>
</evidence>
<evidence type="ECO:0000256" key="1">
    <source>
        <dbReference type="ARBA" id="ARBA00005417"/>
    </source>
</evidence>
<feature type="domain" description="ABC transporter" evidence="5">
    <location>
        <begin position="1"/>
        <end position="167"/>
    </location>
</feature>
<dbReference type="KEGG" id="brs:S23_29590"/>
<dbReference type="InterPro" id="IPR003439">
    <property type="entry name" value="ABC_transporter-like_ATP-bd"/>
</dbReference>
<dbReference type="Proteomes" id="UP000007886">
    <property type="component" value="Chromosome"/>
</dbReference>
<dbReference type="InterPro" id="IPR027417">
    <property type="entry name" value="P-loop_NTPase"/>
</dbReference>
<evidence type="ECO:0000313" key="7">
    <source>
        <dbReference type="Proteomes" id="UP000007886"/>
    </source>
</evidence>
<proteinExistence type="inferred from homology"/>
<protein>
    <recommendedName>
        <fullName evidence="5">ABC transporter domain-containing protein</fullName>
    </recommendedName>
</protein>
<keyword evidence="7" id="KW-1185">Reference proteome</keyword>
<evidence type="ECO:0000256" key="3">
    <source>
        <dbReference type="ARBA" id="ARBA00022741"/>
    </source>
</evidence>
<evidence type="ECO:0000256" key="4">
    <source>
        <dbReference type="ARBA" id="ARBA00022840"/>
    </source>
</evidence>
<gene>
    <name evidence="6" type="ORF">S23_29590</name>
</gene>
<dbReference type="EMBL" id="AP012279">
    <property type="protein sequence ID" value="BAL76166.1"/>
    <property type="molecule type" value="Genomic_DNA"/>
</dbReference>
<accession>A0AAI8QC95</accession>
<sequence length="192" mass="21763">MEPPPGVIYLFQQYAKSLFAWRTVIDNVMFPVESAPRARRGELRAQCRDYLRQVGLGGFEDKYPWQLSGGMQQRVAIARALAADPQVLLLDEPFSAVDALTRMELQTLVLQLWERRKFTAILVTHDVEEAIFLADRIAVLGARPTSLREVIDVGLPRPRDQFATREDPRFLKLRHHITTTLLTGNDGHVASA</sequence>
<dbReference type="GO" id="GO:0016887">
    <property type="term" value="F:ATP hydrolysis activity"/>
    <property type="evidence" value="ECO:0007669"/>
    <property type="project" value="InterPro"/>
</dbReference>
<reference evidence="6 7" key="1">
    <citation type="journal article" date="2012" name="Microbes Environ.">
        <title>Complete genome sequence of Bradyrhizobium sp. S23321: insights into symbiosis evolution in soil oligotrophs.</title>
        <authorList>
            <person name="Okubo T."/>
            <person name="Tsukui T."/>
            <person name="Maita H."/>
            <person name="Okamoto S."/>
            <person name="Oshima K."/>
            <person name="Fujisawa T."/>
            <person name="Saito A."/>
            <person name="Futamata H."/>
            <person name="Hattori R."/>
            <person name="Shimomura Y."/>
            <person name="Haruta S."/>
            <person name="Morimoto S."/>
            <person name="Wang Y."/>
            <person name="Sakai Y."/>
            <person name="Hattori M."/>
            <person name="Aizawa S."/>
            <person name="Nagashima K.V.P."/>
            <person name="Masuda S."/>
            <person name="Hattori T."/>
            <person name="Yamashita A."/>
            <person name="Bao Z."/>
            <person name="Hayatsu M."/>
            <person name="Kajiya-Kanegae H."/>
            <person name="Yoshinaga I."/>
            <person name="Sakamoto K."/>
            <person name="Toyota K."/>
            <person name="Nakao M."/>
            <person name="Kohara M."/>
            <person name="Anda M."/>
            <person name="Niwa R."/>
            <person name="Jung-Hwan P."/>
            <person name="Sameshima-Saito R."/>
            <person name="Tokuda S."/>
            <person name="Yamamoto S."/>
            <person name="Yamamoto S."/>
            <person name="Yokoyama T."/>
            <person name="Akutsu T."/>
            <person name="Nakamura Y."/>
            <person name="Nakahira-Yanaka Y."/>
            <person name="Takada Hoshino Y."/>
            <person name="Hirakawa H."/>
            <person name="Mitsui H."/>
            <person name="Terasawa K."/>
            <person name="Itakura M."/>
            <person name="Sato S."/>
            <person name="Ikeda-Ohtsubo W."/>
            <person name="Sakakura N."/>
            <person name="Kaminuma E."/>
            <person name="Minamisawa K."/>
        </authorList>
    </citation>
    <scope>NUCLEOTIDE SEQUENCE [LARGE SCALE GENOMIC DNA]</scope>
    <source>
        <strain evidence="6 7">S23321</strain>
    </source>
</reference>
<dbReference type="InterPro" id="IPR050166">
    <property type="entry name" value="ABC_transporter_ATP-bind"/>
</dbReference>
<dbReference type="InterPro" id="IPR017871">
    <property type="entry name" value="ABC_transporter-like_CS"/>
</dbReference>
<evidence type="ECO:0000259" key="5">
    <source>
        <dbReference type="PROSITE" id="PS50893"/>
    </source>
</evidence>
<evidence type="ECO:0000256" key="2">
    <source>
        <dbReference type="ARBA" id="ARBA00022448"/>
    </source>
</evidence>
<comment type="similarity">
    <text evidence="1">Belongs to the ABC transporter superfamily.</text>
</comment>
<keyword evidence="3" id="KW-0547">Nucleotide-binding</keyword>
<dbReference type="SUPFAM" id="SSF52540">
    <property type="entry name" value="P-loop containing nucleoside triphosphate hydrolases"/>
    <property type="match status" value="1"/>
</dbReference>
<dbReference type="AlphaFoldDB" id="A0AAI8QC95"/>
<dbReference type="PROSITE" id="PS00211">
    <property type="entry name" value="ABC_TRANSPORTER_1"/>
    <property type="match status" value="1"/>
</dbReference>
<organism evidence="6 7">
    <name type="scientific">Bradyrhizobium cosmicum</name>
    <dbReference type="NCBI Taxonomy" id="1404864"/>
    <lineage>
        <taxon>Bacteria</taxon>
        <taxon>Pseudomonadati</taxon>
        <taxon>Pseudomonadota</taxon>
        <taxon>Alphaproteobacteria</taxon>
        <taxon>Hyphomicrobiales</taxon>
        <taxon>Nitrobacteraceae</taxon>
        <taxon>Bradyrhizobium</taxon>
    </lineage>
</organism>
<dbReference type="GO" id="GO:0005524">
    <property type="term" value="F:ATP binding"/>
    <property type="evidence" value="ECO:0007669"/>
    <property type="project" value="UniProtKB-KW"/>
</dbReference>
<keyword evidence="2" id="KW-0813">Transport</keyword>
<dbReference type="PANTHER" id="PTHR42788:SF13">
    <property type="entry name" value="ALIPHATIC SULFONATES IMPORT ATP-BINDING PROTEIN SSUB"/>
    <property type="match status" value="1"/>
</dbReference>
<name>A0AAI8QC95_9BRAD</name>
<dbReference type="PANTHER" id="PTHR42788">
    <property type="entry name" value="TAURINE IMPORT ATP-BINDING PROTEIN-RELATED"/>
    <property type="match status" value="1"/>
</dbReference>
<dbReference type="Gene3D" id="3.40.50.300">
    <property type="entry name" value="P-loop containing nucleotide triphosphate hydrolases"/>
    <property type="match status" value="1"/>
</dbReference>
<keyword evidence="4" id="KW-0067">ATP-binding</keyword>
<dbReference type="Pfam" id="PF00005">
    <property type="entry name" value="ABC_tran"/>
    <property type="match status" value="1"/>
</dbReference>
<dbReference type="PROSITE" id="PS50893">
    <property type="entry name" value="ABC_TRANSPORTER_2"/>
    <property type="match status" value="1"/>
</dbReference>